<dbReference type="EMBL" id="JAAMOB010000022">
    <property type="protein sequence ID" value="KAF4097129.1"/>
    <property type="molecule type" value="Genomic_DNA"/>
</dbReference>
<sequence>MFLTPLAETQSWTSADPIIMETLRELVPFIREVLSQKPSRGLLKVYLVGSVLAVLGLVLGLLELVFQPFSSEDLEMTRQDKHKLSETTLRSSANRIHAF</sequence>
<keyword evidence="1" id="KW-1133">Transmembrane helix</keyword>
<dbReference type="Pfam" id="PF15103">
    <property type="entry name" value="G0-G1_switch_2"/>
    <property type="match status" value="1"/>
</dbReference>
<gene>
    <name evidence="2" type="ORF">G5714_021137</name>
</gene>
<accession>A0A7J6BQ33</accession>
<keyword evidence="3" id="KW-1185">Reference proteome</keyword>
<keyword evidence="1" id="KW-0812">Transmembrane</keyword>
<evidence type="ECO:0000313" key="3">
    <source>
        <dbReference type="Proteomes" id="UP000579812"/>
    </source>
</evidence>
<dbReference type="PANTHER" id="PTHR15570:SF2">
    <property type="entry name" value="G0_G1 SWITCH PROTEIN 2"/>
    <property type="match status" value="1"/>
</dbReference>
<name>A0A7J6BQ33_9TELE</name>
<organism evidence="2 3">
    <name type="scientific">Onychostoma macrolepis</name>
    <dbReference type="NCBI Taxonomy" id="369639"/>
    <lineage>
        <taxon>Eukaryota</taxon>
        <taxon>Metazoa</taxon>
        <taxon>Chordata</taxon>
        <taxon>Craniata</taxon>
        <taxon>Vertebrata</taxon>
        <taxon>Euteleostomi</taxon>
        <taxon>Actinopterygii</taxon>
        <taxon>Neopterygii</taxon>
        <taxon>Teleostei</taxon>
        <taxon>Ostariophysi</taxon>
        <taxon>Cypriniformes</taxon>
        <taxon>Cyprinidae</taxon>
        <taxon>Acrossocheilinae</taxon>
        <taxon>Onychostoma</taxon>
    </lineage>
</organism>
<evidence type="ECO:0008006" key="4">
    <source>
        <dbReference type="Google" id="ProtNLM"/>
    </source>
</evidence>
<dbReference type="Proteomes" id="UP000579812">
    <property type="component" value="Unassembled WGS sequence"/>
</dbReference>
<comment type="caution">
    <text evidence="2">The sequence shown here is derived from an EMBL/GenBank/DDBJ whole genome shotgun (WGS) entry which is preliminary data.</text>
</comment>
<keyword evidence="1" id="KW-0472">Membrane</keyword>
<reference evidence="2 3" key="1">
    <citation type="submission" date="2020-04" db="EMBL/GenBank/DDBJ databases">
        <title>Chromosome-level genome assembly of a cyprinid fish Onychostoma macrolepis by integration of Nanopore Sequencing, Bionano and Hi-C technology.</title>
        <authorList>
            <person name="Wang D."/>
        </authorList>
    </citation>
    <scope>NUCLEOTIDE SEQUENCE [LARGE SCALE GENOMIC DNA]</scope>
    <source>
        <strain evidence="2">SWU-2019</strain>
        <tissue evidence="2">Muscle</tissue>
    </source>
</reference>
<dbReference type="PANTHER" id="PTHR15570">
    <property type="entry name" value="G0/G1 SWITCH PROTEIN 2"/>
    <property type="match status" value="1"/>
</dbReference>
<evidence type="ECO:0000313" key="2">
    <source>
        <dbReference type="EMBL" id="KAF4097129.1"/>
    </source>
</evidence>
<protein>
    <recommendedName>
        <fullName evidence="4">G0/G1 switch protein 2</fullName>
    </recommendedName>
</protein>
<evidence type="ECO:0000256" key="1">
    <source>
        <dbReference type="SAM" id="Phobius"/>
    </source>
</evidence>
<dbReference type="InterPro" id="IPR016821">
    <property type="entry name" value="G0S2"/>
</dbReference>
<dbReference type="AlphaFoldDB" id="A0A7J6BQ33"/>
<feature type="transmembrane region" description="Helical" evidence="1">
    <location>
        <begin position="45"/>
        <end position="66"/>
    </location>
</feature>
<proteinExistence type="predicted"/>